<evidence type="ECO:0000313" key="7">
    <source>
        <dbReference type="Proteomes" id="UP000053283"/>
    </source>
</evidence>
<accession>A0A091UJB4</accession>
<feature type="region of interest" description="Disordered" evidence="4">
    <location>
        <begin position="756"/>
        <end position="815"/>
    </location>
</feature>
<keyword evidence="3" id="KW-0539">Nucleus</keyword>
<feature type="non-terminal residue" evidence="6">
    <location>
        <position position="1"/>
    </location>
</feature>
<evidence type="ECO:0000259" key="5">
    <source>
        <dbReference type="PROSITE" id="PS50174"/>
    </source>
</evidence>
<dbReference type="CDD" id="cd12563">
    <property type="entry name" value="RRM2_RBM6"/>
    <property type="match status" value="1"/>
</dbReference>
<feature type="compositionally biased region" description="Basic and acidic residues" evidence="4">
    <location>
        <begin position="214"/>
        <end position="223"/>
    </location>
</feature>
<feature type="compositionally biased region" description="Basic and acidic residues" evidence="4">
    <location>
        <begin position="291"/>
        <end position="306"/>
    </location>
</feature>
<gene>
    <name evidence="6" type="ORF">Y956_02525</name>
</gene>
<dbReference type="CDD" id="cd16163">
    <property type="entry name" value="OCRE_RBM6"/>
    <property type="match status" value="1"/>
</dbReference>
<feature type="compositionally biased region" description="Basic and acidic residues" evidence="4">
    <location>
        <begin position="844"/>
        <end position="868"/>
    </location>
</feature>
<evidence type="ECO:0000256" key="3">
    <source>
        <dbReference type="ARBA" id="ARBA00023242"/>
    </source>
</evidence>
<dbReference type="SMART" id="SM00443">
    <property type="entry name" value="G_patch"/>
    <property type="match status" value="1"/>
</dbReference>
<feature type="region of interest" description="Disordered" evidence="4">
    <location>
        <begin position="1"/>
        <end position="36"/>
    </location>
</feature>
<evidence type="ECO:0000256" key="1">
    <source>
        <dbReference type="ARBA" id="ARBA00004123"/>
    </source>
</evidence>
<feature type="compositionally biased region" description="Basic and acidic residues" evidence="4">
    <location>
        <begin position="945"/>
        <end position="959"/>
    </location>
</feature>
<sequence>YSGSQEERFAPGWNREYPPSLDSLAQERHSGNFSGRESLPFDIQALTGLLNPQFANREEPSFSFGARDGPRSDFRGGEGHHDFRGRDFPSSDFQSRDESQMDFRGREPPSSEYRGRDMYSGDFHEREGPPMDFRGGDVPSVDYRNRETFRMNYRDREAHNMDYRGRDEPPSNFRGRGSFDLDFRGRDGSHLDFRARDVSELDYRGREHSYSDFRNRDVPDLDFRGVGTSDLDFRNRNAPSSDFRNRHRSRSDQDFRSRDMAPPMDFSDREMPPVDQSLVDFRRNQSTVPLAEREGSGLSTSKREESALGLDRTPFGSQKGEFQHSEAPTREEESLGLALEDDTSHNFQNSCGPLPTLQDQEEQPQTFANKQQQQQLSGGEQQRSDSDLGLKGEGGLDFLGRQDTDYRNIEYRDVDHRLPGHQMFDYEHGKSFSEGKPSKDSRPYKSLQDQDYRTCPKYVKPSKLIRLGGVPETATKDDILNAFRGPDGTPVKDLRLKDYSSVICVCWAHSSFTPLSQQGTLSIGGKEVTLEYTPCPEFWRCKRCKVCTVGYRSSCSYCKLPRDENSRRKIHAETLYVEPFNFSSLIAETKLEKPEQEISGQPGSPKQPLQPSVPAPQQECQPQEQEPRKRDEGRERRPSQEKRRDVDRHQELPSQREAEEATPQDGGGSRTIMLKRITRFTPPEVIVGLLAPYVRLSTSSVRIMKNKAGRMGQTYGFIELDSHAEALRLLKILQNLDPPICIDGRTVEVNLATGRRRNDYGEHGDNSYYGPGRRGMRDRRGGESQRRTRAQSPSDVSTYIYDPETGNYYDPIAGTYYDPRTQREVTIDREACSSPTESRRRRHGSQERTNERKEPYSRDNRDKKEKGKNTSAKNETGEEKVSAEDVFKKPLPPSVKKDESPAPPKVVNPLIGLLGEYGGDSDNEEEEEEEEQSQAQWLPPPHPPAQREEQPRKAKATDDKLTDWNKLACLLCRRQFPNKEVLIKHQQLSNLHKQNLEIHMKIKRSEQELAYLEKREREGRYKDKGNDRREKFQQMDSPERKRLRYDRDSESDYDPRIDSNNKGNRMLQSTGWKKGFGHNQQGTTSPMEAENRKKGPGLGAQGKPSKRQSNETYRDAVRRVMFARYKELE</sequence>
<feature type="compositionally biased region" description="Low complexity" evidence="4">
    <location>
        <begin position="371"/>
        <end position="381"/>
    </location>
</feature>
<feature type="compositionally biased region" description="Basic and acidic residues" evidence="4">
    <location>
        <begin position="250"/>
        <end position="259"/>
    </location>
</feature>
<dbReference type="SUPFAM" id="SSF54928">
    <property type="entry name" value="RNA-binding domain, RBD"/>
    <property type="match status" value="1"/>
</dbReference>
<comment type="subcellular location">
    <subcellularLocation>
        <location evidence="1">Nucleus</location>
    </subcellularLocation>
</comment>
<feature type="region of interest" description="Disordered" evidence="4">
    <location>
        <begin position="1020"/>
        <end position="1114"/>
    </location>
</feature>
<reference evidence="6 7" key="1">
    <citation type="submission" date="2014-04" db="EMBL/GenBank/DDBJ databases">
        <title>Genome evolution of avian class.</title>
        <authorList>
            <person name="Zhang G."/>
            <person name="Li C."/>
        </authorList>
    </citation>
    <scope>NUCLEOTIDE SEQUENCE [LARGE SCALE GENOMIC DNA]</scope>
    <source>
        <strain evidence="6">BGI_Y956</strain>
    </source>
</reference>
<organism evidence="6 7">
    <name type="scientific">Nipponia nippon</name>
    <name type="common">Crested ibis</name>
    <name type="synonym">Ibis nippon</name>
    <dbReference type="NCBI Taxonomy" id="128390"/>
    <lineage>
        <taxon>Eukaryota</taxon>
        <taxon>Metazoa</taxon>
        <taxon>Chordata</taxon>
        <taxon>Craniata</taxon>
        <taxon>Vertebrata</taxon>
        <taxon>Euteleostomi</taxon>
        <taxon>Archelosauria</taxon>
        <taxon>Archosauria</taxon>
        <taxon>Dinosauria</taxon>
        <taxon>Saurischia</taxon>
        <taxon>Theropoda</taxon>
        <taxon>Coelurosauria</taxon>
        <taxon>Aves</taxon>
        <taxon>Neognathae</taxon>
        <taxon>Neoaves</taxon>
        <taxon>Aequornithes</taxon>
        <taxon>Pelecaniformes</taxon>
        <taxon>Threskiornithidae</taxon>
        <taxon>Nipponia</taxon>
    </lineage>
</organism>
<feature type="non-terminal residue" evidence="6">
    <location>
        <position position="1129"/>
    </location>
</feature>
<feature type="compositionally biased region" description="Acidic residues" evidence="4">
    <location>
        <begin position="919"/>
        <end position="932"/>
    </location>
</feature>
<name>A0A091UJB4_NIPNI</name>
<dbReference type="EMBL" id="KL409632">
    <property type="protein sequence ID" value="KFQ90781.1"/>
    <property type="molecule type" value="Genomic_DNA"/>
</dbReference>
<dbReference type="AlphaFoldDB" id="A0A091UJB4"/>
<dbReference type="InterPro" id="IPR035979">
    <property type="entry name" value="RBD_domain_sf"/>
</dbReference>
<dbReference type="Gene3D" id="3.30.70.330">
    <property type="match status" value="1"/>
</dbReference>
<dbReference type="InterPro" id="IPR041591">
    <property type="entry name" value="OCRE"/>
</dbReference>
<feature type="region of interest" description="Disordered" evidence="4">
    <location>
        <begin position="57"/>
        <end position="141"/>
    </location>
</feature>
<dbReference type="PROSITE" id="PS50174">
    <property type="entry name" value="G_PATCH"/>
    <property type="match status" value="1"/>
</dbReference>
<feature type="region of interest" description="Disordered" evidence="4">
    <location>
        <begin position="426"/>
        <end position="446"/>
    </location>
</feature>
<feature type="compositionally biased region" description="Basic and acidic residues" evidence="4">
    <location>
        <begin position="321"/>
        <end position="333"/>
    </location>
</feature>
<feature type="compositionally biased region" description="Polar residues" evidence="4">
    <location>
        <begin position="1060"/>
        <end position="1071"/>
    </location>
</feature>
<dbReference type="PANTHER" id="PTHR13948">
    <property type="entry name" value="RNA-BINDING PROTEIN"/>
    <property type="match status" value="1"/>
</dbReference>
<dbReference type="eggNOG" id="KOG0154">
    <property type="taxonomic scope" value="Eukaryota"/>
</dbReference>
<dbReference type="InterPro" id="IPR035617">
    <property type="entry name" value="RBM6_OCRE"/>
</dbReference>
<keyword evidence="7" id="KW-1185">Reference proteome</keyword>
<feature type="region of interest" description="Disordered" evidence="4">
    <location>
        <begin position="593"/>
        <end position="670"/>
    </location>
</feature>
<dbReference type="Proteomes" id="UP000053283">
    <property type="component" value="Unassembled WGS sequence"/>
</dbReference>
<dbReference type="Pfam" id="PF17780">
    <property type="entry name" value="OCRE"/>
    <property type="match status" value="1"/>
</dbReference>
<feature type="compositionally biased region" description="Polar residues" evidence="4">
    <location>
        <begin position="598"/>
        <end position="610"/>
    </location>
</feature>
<dbReference type="SUPFAM" id="SSF141571">
    <property type="entry name" value="Pentapeptide repeat-like"/>
    <property type="match status" value="1"/>
</dbReference>
<dbReference type="Pfam" id="PF01585">
    <property type="entry name" value="G-patch"/>
    <property type="match status" value="1"/>
</dbReference>
<feature type="compositionally biased region" description="Basic and acidic residues" evidence="4">
    <location>
        <begin position="875"/>
        <end position="888"/>
    </location>
</feature>
<dbReference type="GO" id="GO:0003723">
    <property type="term" value="F:RNA binding"/>
    <property type="evidence" value="ECO:0007669"/>
    <property type="project" value="UniProtKB-KW"/>
</dbReference>
<evidence type="ECO:0000256" key="4">
    <source>
        <dbReference type="SAM" id="MobiDB-lite"/>
    </source>
</evidence>
<evidence type="ECO:0000313" key="6">
    <source>
        <dbReference type="EMBL" id="KFQ90781.1"/>
    </source>
</evidence>
<dbReference type="InterPro" id="IPR034125">
    <property type="entry name" value="RBM6_RRM2"/>
</dbReference>
<feature type="compositionally biased region" description="Basic and acidic residues" evidence="4">
    <location>
        <begin position="1020"/>
        <end position="1059"/>
    </location>
</feature>
<dbReference type="GO" id="GO:0000398">
    <property type="term" value="P:mRNA splicing, via spliceosome"/>
    <property type="evidence" value="ECO:0007669"/>
    <property type="project" value="TreeGrafter"/>
</dbReference>
<keyword evidence="2" id="KW-0694">RNA-binding</keyword>
<proteinExistence type="predicted"/>
<dbReference type="STRING" id="128390.A0A091UJB4"/>
<evidence type="ECO:0000256" key="2">
    <source>
        <dbReference type="ARBA" id="ARBA00022884"/>
    </source>
</evidence>
<feature type="region of interest" description="Disordered" evidence="4">
    <location>
        <begin position="827"/>
        <end position="959"/>
    </location>
</feature>
<feature type="compositionally biased region" description="Basic and acidic residues" evidence="4">
    <location>
        <begin position="625"/>
        <end position="659"/>
    </location>
</feature>
<feature type="domain" description="G-patch" evidence="5">
    <location>
        <begin position="1059"/>
        <end position="1103"/>
    </location>
</feature>
<dbReference type="InterPro" id="IPR012677">
    <property type="entry name" value="Nucleotide-bd_a/b_plait_sf"/>
</dbReference>
<dbReference type="InterPro" id="IPR000467">
    <property type="entry name" value="G_patch_dom"/>
</dbReference>
<dbReference type="PANTHER" id="PTHR13948:SF22">
    <property type="entry name" value="RNA-BINDING PROTEIN 6"/>
    <property type="match status" value="1"/>
</dbReference>
<protein>
    <submittedName>
        <fullName evidence="6">RNA-binding protein 6</fullName>
    </submittedName>
</protein>
<feature type="compositionally biased region" description="Basic and acidic residues" evidence="4">
    <location>
        <begin position="756"/>
        <end position="765"/>
    </location>
</feature>
<feature type="region of interest" description="Disordered" evidence="4">
    <location>
        <begin position="214"/>
        <end position="399"/>
    </location>
</feature>
<feature type="compositionally biased region" description="Basic and acidic residues" evidence="4">
    <location>
        <begin position="68"/>
        <end position="129"/>
    </location>
</feature>
<dbReference type="GO" id="GO:0005634">
    <property type="term" value="C:nucleus"/>
    <property type="evidence" value="ECO:0007669"/>
    <property type="project" value="UniProtKB-SubCell"/>
</dbReference>